<dbReference type="Proteomes" id="UP001642409">
    <property type="component" value="Unassembled WGS sequence"/>
</dbReference>
<organism evidence="2">
    <name type="scientific">Hexamita inflata</name>
    <dbReference type="NCBI Taxonomy" id="28002"/>
    <lineage>
        <taxon>Eukaryota</taxon>
        <taxon>Metamonada</taxon>
        <taxon>Diplomonadida</taxon>
        <taxon>Hexamitidae</taxon>
        <taxon>Hexamitinae</taxon>
        <taxon>Hexamita</taxon>
    </lineage>
</organism>
<name>A0AA86UQF6_9EUKA</name>
<dbReference type="EMBL" id="CAXDID020000140">
    <property type="protein sequence ID" value="CAL6038694.1"/>
    <property type="molecule type" value="Genomic_DNA"/>
</dbReference>
<evidence type="ECO:0000313" key="2">
    <source>
        <dbReference type="EMBL" id="CAI9960702.1"/>
    </source>
</evidence>
<evidence type="ECO:0000313" key="4">
    <source>
        <dbReference type="Proteomes" id="UP001642409"/>
    </source>
</evidence>
<accession>A0AA86UQF6</accession>
<protein>
    <submittedName>
        <fullName evidence="3">Hypothetical_protein</fullName>
    </submittedName>
</protein>
<comment type="caution">
    <text evidence="2">The sequence shown here is derived from an EMBL/GenBank/DDBJ whole genome shotgun (WGS) entry which is preliminary data.</text>
</comment>
<reference evidence="3 4" key="2">
    <citation type="submission" date="2024-07" db="EMBL/GenBank/DDBJ databases">
        <authorList>
            <person name="Akdeniz Z."/>
        </authorList>
    </citation>
    <scope>NUCLEOTIDE SEQUENCE [LARGE SCALE GENOMIC DNA]</scope>
</reference>
<proteinExistence type="predicted"/>
<evidence type="ECO:0000256" key="1">
    <source>
        <dbReference type="SAM" id="MobiDB-lite"/>
    </source>
</evidence>
<reference evidence="2" key="1">
    <citation type="submission" date="2023-06" db="EMBL/GenBank/DDBJ databases">
        <authorList>
            <person name="Kurt Z."/>
        </authorList>
    </citation>
    <scope>NUCLEOTIDE SEQUENCE</scope>
</reference>
<dbReference type="EMBL" id="CATOUU010000934">
    <property type="protein sequence ID" value="CAI9960702.1"/>
    <property type="molecule type" value="Genomic_DNA"/>
</dbReference>
<evidence type="ECO:0000313" key="3">
    <source>
        <dbReference type="EMBL" id="CAL6038694.1"/>
    </source>
</evidence>
<feature type="compositionally biased region" description="Basic and acidic residues" evidence="1">
    <location>
        <begin position="285"/>
        <end position="300"/>
    </location>
</feature>
<gene>
    <name evidence="3" type="ORF">HINF_LOCUS37492</name>
    <name evidence="2" type="ORF">HINF_LOCUS48347</name>
</gene>
<keyword evidence="4" id="KW-1185">Reference proteome</keyword>
<feature type="region of interest" description="Disordered" evidence="1">
    <location>
        <begin position="124"/>
        <end position="143"/>
    </location>
</feature>
<sequence length="403" mass="45512">MSFCSENSQISQNIFYEHIISKNFRSKTNKLQFIDDSFQHSQQDSFHSESQHNSINYINSFSDTEPTADLPLAHSQVFRTNSVDSKNMTKQNINSEYSENQISGSDSLSDADIPLVNTKSYKPVQNINDNTTPVPIEQTESPNESFIRSATAVSLFEERNEVFKMKKSQIQMCGAEEYVDEVEITDLGVIIDKIQPQKTNRSVFMLERDLVANVCQNHIQRTVIVEDEPEIAIQCSKMVRKHSSQNNMQQSTNTLQQTIKPHTQYLQPKITIQTPKCKRKPKPAPKIEEKKEPEKEPEFENDQKIVKALQFTIMNALKEFDRKTMKEDQKTENFIEPTSALKGPIGMKGLIKGPIGIAKPGLKPGLKPAAPSPTAVTPKIAVPSRPVSKIALPPKMEIKPVIK</sequence>
<feature type="region of interest" description="Disordered" evidence="1">
    <location>
        <begin position="276"/>
        <end position="300"/>
    </location>
</feature>
<dbReference type="AlphaFoldDB" id="A0AA86UQF6"/>